<dbReference type="STRING" id="1884261.A0A5C3QU26"/>
<gene>
    <name evidence="4" type="ORF">BDV98DRAFT_295789</name>
</gene>
<sequence length="312" mass="34576">MVDHAQPSENLDLPMIINPFILGFMLSFALFGVFVAQCFFYYHSFRKDPLWTKIYVGGIMLLETAAIVLSVIAAWHIVGVMTFDRHSASLVAWATLLTLPLSGTLTSLVHGFYAWRIYRLTDTRLVPCIVGMISLAQLGMTIELIVQLEGPSFNLLHVKPNFAIVVVWLSGAAGADILITIRMVVFLMKTRRACNFDYTESLMQQLIRVFVETGLTTTFAVITALILYVARHETNLYLIPIYMLTGLYCNSLMATLNSRAVLGVGRINYPQNRLSRILPMTGGHEDGPAAPAILGHSPRDSSSGKTDRISTS</sequence>
<keyword evidence="5" id="KW-1185">Reference proteome</keyword>
<evidence type="ECO:0000256" key="1">
    <source>
        <dbReference type="SAM" id="MobiDB-lite"/>
    </source>
</evidence>
<feature type="transmembrane region" description="Helical" evidence="2">
    <location>
        <begin position="209"/>
        <end position="230"/>
    </location>
</feature>
<dbReference type="AlphaFoldDB" id="A0A5C3QU26"/>
<organism evidence="4 5">
    <name type="scientific">Pterulicium gracile</name>
    <dbReference type="NCBI Taxonomy" id="1884261"/>
    <lineage>
        <taxon>Eukaryota</taxon>
        <taxon>Fungi</taxon>
        <taxon>Dikarya</taxon>
        <taxon>Basidiomycota</taxon>
        <taxon>Agaricomycotina</taxon>
        <taxon>Agaricomycetes</taxon>
        <taxon>Agaricomycetidae</taxon>
        <taxon>Agaricales</taxon>
        <taxon>Pleurotineae</taxon>
        <taxon>Pterulaceae</taxon>
        <taxon>Pterulicium</taxon>
    </lineage>
</organism>
<dbReference type="OrthoDB" id="3183258at2759"/>
<accession>A0A5C3QU26</accession>
<feature type="region of interest" description="Disordered" evidence="1">
    <location>
        <begin position="289"/>
        <end position="312"/>
    </location>
</feature>
<reference evidence="4 5" key="1">
    <citation type="journal article" date="2019" name="Nat. Ecol. Evol.">
        <title>Megaphylogeny resolves global patterns of mushroom evolution.</title>
        <authorList>
            <person name="Varga T."/>
            <person name="Krizsan K."/>
            <person name="Foldi C."/>
            <person name="Dima B."/>
            <person name="Sanchez-Garcia M."/>
            <person name="Sanchez-Ramirez S."/>
            <person name="Szollosi G.J."/>
            <person name="Szarkandi J.G."/>
            <person name="Papp V."/>
            <person name="Albert L."/>
            <person name="Andreopoulos W."/>
            <person name="Angelini C."/>
            <person name="Antonin V."/>
            <person name="Barry K.W."/>
            <person name="Bougher N.L."/>
            <person name="Buchanan P."/>
            <person name="Buyck B."/>
            <person name="Bense V."/>
            <person name="Catcheside P."/>
            <person name="Chovatia M."/>
            <person name="Cooper J."/>
            <person name="Damon W."/>
            <person name="Desjardin D."/>
            <person name="Finy P."/>
            <person name="Geml J."/>
            <person name="Haridas S."/>
            <person name="Hughes K."/>
            <person name="Justo A."/>
            <person name="Karasinski D."/>
            <person name="Kautmanova I."/>
            <person name="Kiss B."/>
            <person name="Kocsube S."/>
            <person name="Kotiranta H."/>
            <person name="LaButti K.M."/>
            <person name="Lechner B.E."/>
            <person name="Liimatainen K."/>
            <person name="Lipzen A."/>
            <person name="Lukacs Z."/>
            <person name="Mihaltcheva S."/>
            <person name="Morgado L.N."/>
            <person name="Niskanen T."/>
            <person name="Noordeloos M.E."/>
            <person name="Ohm R.A."/>
            <person name="Ortiz-Santana B."/>
            <person name="Ovrebo C."/>
            <person name="Racz N."/>
            <person name="Riley R."/>
            <person name="Savchenko A."/>
            <person name="Shiryaev A."/>
            <person name="Soop K."/>
            <person name="Spirin V."/>
            <person name="Szebenyi C."/>
            <person name="Tomsovsky M."/>
            <person name="Tulloss R.E."/>
            <person name="Uehling J."/>
            <person name="Grigoriev I.V."/>
            <person name="Vagvolgyi C."/>
            <person name="Papp T."/>
            <person name="Martin F.M."/>
            <person name="Miettinen O."/>
            <person name="Hibbett D.S."/>
            <person name="Nagy L.G."/>
        </authorList>
    </citation>
    <scope>NUCLEOTIDE SEQUENCE [LARGE SCALE GENOMIC DNA]</scope>
    <source>
        <strain evidence="4 5">CBS 309.79</strain>
    </source>
</reference>
<keyword evidence="2" id="KW-0812">Transmembrane</keyword>
<name>A0A5C3QU26_9AGAR</name>
<feature type="transmembrane region" description="Helical" evidence="2">
    <location>
        <begin position="20"/>
        <end position="42"/>
    </location>
</feature>
<feature type="domain" description="DUF6534" evidence="3">
    <location>
        <begin position="173"/>
        <end position="260"/>
    </location>
</feature>
<keyword evidence="2" id="KW-1133">Transmembrane helix</keyword>
<proteinExistence type="predicted"/>
<dbReference type="PANTHER" id="PTHR40465:SF1">
    <property type="entry name" value="DUF6534 DOMAIN-CONTAINING PROTEIN"/>
    <property type="match status" value="1"/>
</dbReference>
<dbReference type="EMBL" id="ML178817">
    <property type="protein sequence ID" value="TFL05422.1"/>
    <property type="molecule type" value="Genomic_DNA"/>
</dbReference>
<evidence type="ECO:0000259" key="3">
    <source>
        <dbReference type="Pfam" id="PF20152"/>
    </source>
</evidence>
<dbReference type="Pfam" id="PF20152">
    <property type="entry name" value="DUF6534"/>
    <property type="match status" value="1"/>
</dbReference>
<feature type="transmembrane region" description="Helical" evidence="2">
    <location>
        <begin position="90"/>
        <end position="113"/>
    </location>
</feature>
<keyword evidence="2" id="KW-0472">Membrane</keyword>
<dbReference type="InterPro" id="IPR045339">
    <property type="entry name" value="DUF6534"/>
</dbReference>
<evidence type="ECO:0000313" key="5">
    <source>
        <dbReference type="Proteomes" id="UP000305067"/>
    </source>
</evidence>
<feature type="transmembrane region" description="Helical" evidence="2">
    <location>
        <begin position="166"/>
        <end position="188"/>
    </location>
</feature>
<feature type="transmembrane region" description="Helical" evidence="2">
    <location>
        <begin position="125"/>
        <end position="146"/>
    </location>
</feature>
<feature type="transmembrane region" description="Helical" evidence="2">
    <location>
        <begin position="54"/>
        <end position="78"/>
    </location>
</feature>
<evidence type="ECO:0000256" key="2">
    <source>
        <dbReference type="SAM" id="Phobius"/>
    </source>
</evidence>
<feature type="transmembrane region" description="Helical" evidence="2">
    <location>
        <begin position="236"/>
        <end position="256"/>
    </location>
</feature>
<evidence type="ECO:0000313" key="4">
    <source>
        <dbReference type="EMBL" id="TFL05422.1"/>
    </source>
</evidence>
<dbReference type="PANTHER" id="PTHR40465">
    <property type="entry name" value="CHROMOSOME 1, WHOLE GENOME SHOTGUN SEQUENCE"/>
    <property type="match status" value="1"/>
</dbReference>
<dbReference type="Proteomes" id="UP000305067">
    <property type="component" value="Unassembled WGS sequence"/>
</dbReference>
<protein>
    <recommendedName>
        <fullName evidence="3">DUF6534 domain-containing protein</fullName>
    </recommendedName>
</protein>